<keyword evidence="1" id="KW-1133">Transmembrane helix</keyword>
<reference evidence="3 4" key="1">
    <citation type="submission" date="2019-01" db="EMBL/GenBank/DDBJ databases">
        <authorList>
            <person name="Alioto T."/>
            <person name="Alioto T."/>
        </authorList>
    </citation>
    <scope>NUCLEOTIDE SEQUENCE [LARGE SCALE GENOMIC DNA]</scope>
</reference>
<feature type="transmembrane region" description="Helical" evidence="1">
    <location>
        <begin position="46"/>
        <end position="71"/>
    </location>
</feature>
<feature type="signal peptide" evidence="2">
    <location>
        <begin position="1"/>
        <end position="31"/>
    </location>
</feature>
<keyword evidence="1 3" id="KW-0812">Transmembrane</keyword>
<evidence type="ECO:0000313" key="4">
    <source>
        <dbReference type="Proteomes" id="UP000386466"/>
    </source>
</evidence>
<dbReference type="PANTHER" id="PTHR39234:SF1">
    <property type="entry name" value="TRANSMEMBRANE PROTEIN 210"/>
    <property type="match status" value="1"/>
</dbReference>
<gene>
    <name evidence="3" type="ORF">LYPA_23C013625</name>
</gene>
<keyword evidence="2" id="KW-0732">Signal</keyword>
<keyword evidence="1" id="KW-0472">Membrane</keyword>
<evidence type="ECO:0000256" key="1">
    <source>
        <dbReference type="SAM" id="Phobius"/>
    </source>
</evidence>
<dbReference type="Proteomes" id="UP000386466">
    <property type="component" value="Unassembled WGS sequence"/>
</dbReference>
<proteinExistence type="predicted"/>
<dbReference type="EMBL" id="CAAGRJ010027900">
    <property type="protein sequence ID" value="VFV39843.1"/>
    <property type="molecule type" value="Genomic_DNA"/>
</dbReference>
<evidence type="ECO:0000313" key="3">
    <source>
        <dbReference type="EMBL" id="VFV39843.1"/>
    </source>
</evidence>
<dbReference type="InterPro" id="IPR028123">
    <property type="entry name" value="TMEM210"/>
</dbReference>
<organism evidence="3 4">
    <name type="scientific">Lynx pardinus</name>
    <name type="common">Iberian lynx</name>
    <name type="synonym">Felis pardina</name>
    <dbReference type="NCBI Taxonomy" id="191816"/>
    <lineage>
        <taxon>Eukaryota</taxon>
        <taxon>Metazoa</taxon>
        <taxon>Chordata</taxon>
        <taxon>Craniata</taxon>
        <taxon>Vertebrata</taxon>
        <taxon>Euteleostomi</taxon>
        <taxon>Mammalia</taxon>
        <taxon>Eutheria</taxon>
        <taxon>Laurasiatheria</taxon>
        <taxon>Carnivora</taxon>
        <taxon>Feliformia</taxon>
        <taxon>Felidae</taxon>
        <taxon>Felinae</taxon>
        <taxon>Lynx</taxon>
    </lineage>
</organism>
<feature type="chain" id="PRO_5019740104" evidence="2">
    <location>
        <begin position="32"/>
        <end position="153"/>
    </location>
</feature>
<protein>
    <submittedName>
        <fullName evidence="3">Transmembrane protein 210</fullName>
    </submittedName>
</protein>
<dbReference type="AlphaFoldDB" id="A0A485P6L9"/>
<dbReference type="PANTHER" id="PTHR39234">
    <property type="entry name" value="TRANSMEMBRANE PROTEIN 210"/>
    <property type="match status" value="1"/>
</dbReference>
<evidence type="ECO:0000256" key="2">
    <source>
        <dbReference type="SAM" id="SignalP"/>
    </source>
</evidence>
<accession>A0A485P6L9</accession>
<name>A0A485P6L9_LYNPA</name>
<sequence length="153" mass="16201">MAPCPQPDSCLAGGPLGLICLSLLLIPAAAGTYCECSLGLSREALIALLVVLAGVGASCFCALVIVAIGAMRAKRHEHASRRHMDSRMVGHFGVQEDHTDLHTLHVESHLMDPDLEVSLMPPLEAHGLITIPMDPMAPTLTLEETSPLTPPPE</sequence>
<keyword evidence="4" id="KW-1185">Reference proteome</keyword>
<dbReference type="Pfam" id="PF15195">
    <property type="entry name" value="TMEM210"/>
    <property type="match status" value="1"/>
</dbReference>